<dbReference type="EMBL" id="JABFUD020000001">
    <property type="protein sequence ID" value="KAI5085036.1"/>
    <property type="molecule type" value="Genomic_DNA"/>
</dbReference>
<feature type="non-terminal residue" evidence="3">
    <location>
        <position position="110"/>
    </location>
</feature>
<dbReference type="Proteomes" id="UP000886520">
    <property type="component" value="Chromosome 1"/>
</dbReference>
<keyword evidence="1" id="KW-1133">Transmembrane helix</keyword>
<keyword evidence="4" id="KW-1185">Reference proteome</keyword>
<dbReference type="AlphaFoldDB" id="A0A9D4VEE4"/>
<evidence type="ECO:0000313" key="4">
    <source>
        <dbReference type="Proteomes" id="UP000886520"/>
    </source>
</evidence>
<organism evidence="3 4">
    <name type="scientific">Adiantum capillus-veneris</name>
    <name type="common">Maidenhair fern</name>
    <dbReference type="NCBI Taxonomy" id="13818"/>
    <lineage>
        <taxon>Eukaryota</taxon>
        <taxon>Viridiplantae</taxon>
        <taxon>Streptophyta</taxon>
        <taxon>Embryophyta</taxon>
        <taxon>Tracheophyta</taxon>
        <taxon>Polypodiopsida</taxon>
        <taxon>Polypodiidae</taxon>
        <taxon>Polypodiales</taxon>
        <taxon>Pteridineae</taxon>
        <taxon>Pteridaceae</taxon>
        <taxon>Vittarioideae</taxon>
        <taxon>Adiantum</taxon>
    </lineage>
</organism>
<keyword evidence="1" id="KW-0472">Membrane</keyword>
<reference evidence="3" key="1">
    <citation type="submission" date="2021-01" db="EMBL/GenBank/DDBJ databases">
        <title>Adiantum capillus-veneris genome.</title>
        <authorList>
            <person name="Fang Y."/>
            <person name="Liao Q."/>
        </authorList>
    </citation>
    <scope>NUCLEOTIDE SEQUENCE</scope>
    <source>
        <strain evidence="3">H3</strain>
        <tissue evidence="3">Leaf</tissue>
    </source>
</reference>
<accession>A0A9D4VEE4</accession>
<feature type="domain" description="NADH-ubiquinone oxidoreductase 21kDa subunit N-terminal" evidence="2">
    <location>
        <begin position="19"/>
        <end position="96"/>
    </location>
</feature>
<dbReference type="OrthoDB" id="196140at2759"/>
<proteinExistence type="predicted"/>
<protein>
    <recommendedName>
        <fullName evidence="2">NADH-ubiquinone oxidoreductase 21kDa subunit N-terminal domain-containing protein</fullName>
    </recommendedName>
</protein>
<dbReference type="PANTHER" id="PTHR34062">
    <property type="entry name" value="OXIDOREDUCTASE 21 KDA SUBUNIT, PUTATIVE (AFU_ORTHOLOGUE AFUA_4G04750)-RELATED"/>
    <property type="match status" value="1"/>
</dbReference>
<dbReference type="InterPro" id="IPR019721">
    <property type="entry name" value="NADH-UbQ_OxRdtase_su21_N"/>
</dbReference>
<evidence type="ECO:0000259" key="2">
    <source>
        <dbReference type="Pfam" id="PF10785"/>
    </source>
</evidence>
<dbReference type="InterPro" id="IPR053229">
    <property type="entry name" value="NADH-Q_oxidrdct_subunit"/>
</dbReference>
<keyword evidence="1" id="KW-0812">Transmembrane</keyword>
<sequence>RERGERAHLAMGIIKYEEPKYPVINSDPSVSMIYSNFNTTDYCRITTFTSASLVYGYLAGVSWNVRGPSMYTAGLLGLAGGIMYAYQNSAFRLMGHYPNYEDLPKYKLKK</sequence>
<dbReference type="PANTHER" id="PTHR34062:SF1">
    <property type="entry name" value="NADH-UBIQUINONE OXIDOREDUCTASE 21KDA SUBUNIT N-TERMINAL DOMAIN-CONTAINING PROTEIN"/>
    <property type="match status" value="1"/>
</dbReference>
<evidence type="ECO:0000256" key="1">
    <source>
        <dbReference type="SAM" id="Phobius"/>
    </source>
</evidence>
<name>A0A9D4VEE4_ADICA</name>
<feature type="transmembrane region" description="Helical" evidence="1">
    <location>
        <begin position="69"/>
        <end position="86"/>
    </location>
</feature>
<comment type="caution">
    <text evidence="3">The sequence shown here is derived from an EMBL/GenBank/DDBJ whole genome shotgun (WGS) entry which is preliminary data.</text>
</comment>
<feature type="transmembrane region" description="Helical" evidence="1">
    <location>
        <begin position="42"/>
        <end position="63"/>
    </location>
</feature>
<dbReference type="Pfam" id="PF10785">
    <property type="entry name" value="NADH-u_ox-rdase"/>
    <property type="match status" value="1"/>
</dbReference>
<gene>
    <name evidence="3" type="ORF">GOP47_0001205</name>
</gene>
<evidence type="ECO:0000313" key="3">
    <source>
        <dbReference type="EMBL" id="KAI5085036.1"/>
    </source>
</evidence>